<dbReference type="AlphaFoldDB" id="A0A822EG78"/>
<comment type="caution">
    <text evidence="1">The sequence shown here is derived from an EMBL/GenBank/DDBJ whole genome shotgun (WGS) entry which is preliminary data.</text>
</comment>
<proteinExistence type="predicted"/>
<dbReference type="Proteomes" id="UP000663848">
    <property type="component" value="Unassembled WGS sequence"/>
</dbReference>
<gene>
    <name evidence="1" type="ORF">QYT958_LOCUS44911</name>
</gene>
<feature type="non-terminal residue" evidence="1">
    <location>
        <position position="1"/>
    </location>
</feature>
<evidence type="ECO:0000313" key="1">
    <source>
        <dbReference type="EMBL" id="CAF5102252.1"/>
    </source>
</evidence>
<reference evidence="1" key="1">
    <citation type="submission" date="2021-02" db="EMBL/GenBank/DDBJ databases">
        <authorList>
            <person name="Nowell W R."/>
        </authorList>
    </citation>
    <scope>NUCLEOTIDE SEQUENCE</scope>
</reference>
<dbReference type="EMBL" id="CAJOBR010071891">
    <property type="protein sequence ID" value="CAF5102252.1"/>
    <property type="molecule type" value="Genomic_DNA"/>
</dbReference>
<sequence>GGNSSDWEHTPLKGPDNSYLAEAYWQWVEEQFRQSTYVNNCKQIELVNSYSTY</sequence>
<organism evidence="1 2">
    <name type="scientific">Rotaria socialis</name>
    <dbReference type="NCBI Taxonomy" id="392032"/>
    <lineage>
        <taxon>Eukaryota</taxon>
        <taxon>Metazoa</taxon>
        <taxon>Spiralia</taxon>
        <taxon>Gnathifera</taxon>
        <taxon>Rotifera</taxon>
        <taxon>Eurotatoria</taxon>
        <taxon>Bdelloidea</taxon>
        <taxon>Philodinida</taxon>
        <taxon>Philodinidae</taxon>
        <taxon>Rotaria</taxon>
    </lineage>
</organism>
<accession>A0A822EG78</accession>
<evidence type="ECO:0000313" key="2">
    <source>
        <dbReference type="Proteomes" id="UP000663848"/>
    </source>
</evidence>
<name>A0A822EG78_9BILA</name>
<protein>
    <submittedName>
        <fullName evidence="1">Uncharacterized protein</fullName>
    </submittedName>
</protein>